<dbReference type="NCBIfam" id="TIGR00594">
    <property type="entry name" value="polc"/>
    <property type="match status" value="1"/>
</dbReference>
<dbReference type="GO" id="GO:0003887">
    <property type="term" value="F:DNA-directed DNA polymerase activity"/>
    <property type="evidence" value="ECO:0007669"/>
    <property type="project" value="UniProtKB-KW"/>
</dbReference>
<dbReference type="PANTHER" id="PTHR32294:SF0">
    <property type="entry name" value="DNA POLYMERASE III SUBUNIT ALPHA"/>
    <property type="match status" value="1"/>
</dbReference>
<reference evidence="7" key="1">
    <citation type="submission" date="2018-05" db="EMBL/GenBank/DDBJ databases">
        <authorList>
            <person name="Lanie J.A."/>
            <person name="Ng W.-L."/>
            <person name="Kazmierczak K.M."/>
            <person name="Andrzejewski T.M."/>
            <person name="Davidsen T.M."/>
            <person name="Wayne K.J."/>
            <person name="Tettelin H."/>
            <person name="Glass J.I."/>
            <person name="Rusch D."/>
            <person name="Podicherti R."/>
            <person name="Tsui H.-C.T."/>
            <person name="Winkler M.E."/>
        </authorList>
    </citation>
    <scope>NUCLEOTIDE SEQUENCE</scope>
</reference>
<evidence type="ECO:0000259" key="6">
    <source>
        <dbReference type="Pfam" id="PF17657"/>
    </source>
</evidence>
<accession>A0A382DCM1</accession>
<gene>
    <name evidence="7" type="ORF">METZ01_LOCUS188265</name>
</gene>
<dbReference type="Gene3D" id="3.20.20.140">
    <property type="entry name" value="Metal-dependent hydrolases"/>
    <property type="match status" value="1"/>
</dbReference>
<proteinExistence type="predicted"/>
<dbReference type="InterPro" id="IPR004805">
    <property type="entry name" value="DnaE2/DnaE/PolC"/>
</dbReference>
<evidence type="ECO:0000313" key="7">
    <source>
        <dbReference type="EMBL" id="SVB35411.1"/>
    </source>
</evidence>
<feature type="non-terminal residue" evidence="7">
    <location>
        <position position="608"/>
    </location>
</feature>
<sequence>ATHEVFYLNKDMHEAHDAYLCVGEKTYVHVNDRRKYTNAHYLKTTKEMYELFHDLPEALENNANFPYRISYRPKNSSPVLPNIQTDETKNVNDLLIKESTEGLREKLNEYVFPFSDSNNKKEITNLYNERLNHEIRIISEMKYSSYFLIVSDYIKWAKKNDIPVGPGRGSGAGSLVAWALSITDIDPIKFDLIFERFLNPDRISMPDFDIDFCEEKRDLVFEYLKKKYGKGVAHIITFGKLKARMAFRDIGRVLGLPYGYVDTLCKMIPFDPSRPLSLKESIAREPRLQSEEKKDPRVKKLIELSLKLEGLNRNMATHAAGVVIPEEKSAELVPLYKDPSSNSLLPSTQFDMYASENAGLVKFDLLGLKTLTVIQKTVSLLKEKNINLDIKKIKLDDSKIFEALSQGHTVGLFQLESAGMRDALVNMKPNKFDDIIALVALYRPGPMSNIPTYNQCKHGEKQPDYLHPKLKKILEPTYGVIIYQEQVMQIAQTLSGFTAGEADILRKAMGKKKRAELEKQKERFVNGAIKNGITKDTAIFIFKKIEPFAEYGFNKSHAAAYAMIAYQTAYLKTYYANEFIAASMSNELSNTDKLGEFYEELKRLKIKV</sequence>
<keyword evidence="3" id="KW-0235">DNA replication</keyword>
<feature type="domain" description="Bacterial DNA polymerase III alpha subunit NTPase" evidence="5">
    <location>
        <begin position="95"/>
        <end position="367"/>
    </location>
</feature>
<keyword evidence="2" id="KW-0548">Nucleotidyltransferase</keyword>
<dbReference type="InterPro" id="IPR041931">
    <property type="entry name" value="DNA_pol3_alpha_thumb_dom"/>
</dbReference>
<evidence type="ECO:0000256" key="1">
    <source>
        <dbReference type="ARBA" id="ARBA00022679"/>
    </source>
</evidence>
<dbReference type="PANTHER" id="PTHR32294">
    <property type="entry name" value="DNA POLYMERASE III SUBUNIT ALPHA"/>
    <property type="match status" value="1"/>
</dbReference>
<dbReference type="Pfam" id="PF07733">
    <property type="entry name" value="DNA_pol3_alpha"/>
    <property type="match status" value="1"/>
</dbReference>
<keyword evidence="1" id="KW-0808">Transferase</keyword>
<feature type="domain" description="DNA polymerase III alpha subunit finger" evidence="6">
    <location>
        <begin position="370"/>
        <end position="532"/>
    </location>
</feature>
<evidence type="ECO:0000256" key="4">
    <source>
        <dbReference type="ARBA" id="ARBA00022932"/>
    </source>
</evidence>
<name>A0A382DCM1_9ZZZZ</name>
<dbReference type="InterPro" id="IPR040982">
    <property type="entry name" value="DNA_pol3_finger"/>
</dbReference>
<evidence type="ECO:0000259" key="5">
    <source>
        <dbReference type="Pfam" id="PF07733"/>
    </source>
</evidence>
<dbReference type="GO" id="GO:0006260">
    <property type="term" value="P:DNA replication"/>
    <property type="evidence" value="ECO:0007669"/>
    <property type="project" value="UniProtKB-KW"/>
</dbReference>
<dbReference type="AlphaFoldDB" id="A0A382DCM1"/>
<dbReference type="InterPro" id="IPR011708">
    <property type="entry name" value="DNA_pol3_alpha_NTPase_dom"/>
</dbReference>
<dbReference type="EMBL" id="UINC01038419">
    <property type="protein sequence ID" value="SVB35411.1"/>
    <property type="molecule type" value="Genomic_DNA"/>
</dbReference>
<evidence type="ECO:0000256" key="3">
    <source>
        <dbReference type="ARBA" id="ARBA00022705"/>
    </source>
</evidence>
<protein>
    <submittedName>
        <fullName evidence="7">Uncharacterized protein</fullName>
    </submittedName>
</protein>
<dbReference type="GO" id="GO:0008408">
    <property type="term" value="F:3'-5' exonuclease activity"/>
    <property type="evidence" value="ECO:0007669"/>
    <property type="project" value="InterPro"/>
</dbReference>
<organism evidence="7">
    <name type="scientific">marine metagenome</name>
    <dbReference type="NCBI Taxonomy" id="408172"/>
    <lineage>
        <taxon>unclassified sequences</taxon>
        <taxon>metagenomes</taxon>
        <taxon>ecological metagenomes</taxon>
    </lineage>
</organism>
<dbReference type="Gene3D" id="1.10.10.1600">
    <property type="entry name" value="Bacterial DNA polymerase III alpha subunit, thumb domain"/>
    <property type="match status" value="1"/>
</dbReference>
<feature type="non-terminal residue" evidence="7">
    <location>
        <position position="1"/>
    </location>
</feature>
<keyword evidence="4" id="KW-0239">DNA-directed DNA polymerase</keyword>
<evidence type="ECO:0000256" key="2">
    <source>
        <dbReference type="ARBA" id="ARBA00022695"/>
    </source>
</evidence>
<dbReference type="Pfam" id="PF17657">
    <property type="entry name" value="DNA_pol3_finger"/>
    <property type="match status" value="1"/>
</dbReference>